<evidence type="ECO:0000313" key="1">
    <source>
        <dbReference type="EMBL" id="CAE8683963.1"/>
    </source>
</evidence>
<dbReference type="Proteomes" id="UP000626109">
    <property type="component" value="Unassembled WGS sequence"/>
</dbReference>
<proteinExistence type="predicted"/>
<protein>
    <submittedName>
        <fullName evidence="1">Uncharacterized protein</fullName>
    </submittedName>
</protein>
<reference evidence="1" key="1">
    <citation type="submission" date="2021-02" db="EMBL/GenBank/DDBJ databases">
        <authorList>
            <person name="Dougan E. K."/>
            <person name="Rhodes N."/>
            <person name="Thang M."/>
            <person name="Chan C."/>
        </authorList>
    </citation>
    <scope>NUCLEOTIDE SEQUENCE</scope>
</reference>
<dbReference type="EMBL" id="CAJNNW010026250">
    <property type="protein sequence ID" value="CAE8683963.1"/>
    <property type="molecule type" value="Genomic_DNA"/>
</dbReference>
<organism evidence="1 2">
    <name type="scientific">Polarella glacialis</name>
    <name type="common">Dinoflagellate</name>
    <dbReference type="NCBI Taxonomy" id="89957"/>
    <lineage>
        <taxon>Eukaryota</taxon>
        <taxon>Sar</taxon>
        <taxon>Alveolata</taxon>
        <taxon>Dinophyceae</taxon>
        <taxon>Suessiales</taxon>
        <taxon>Suessiaceae</taxon>
        <taxon>Polarella</taxon>
    </lineage>
</organism>
<dbReference type="AlphaFoldDB" id="A0A813JPT7"/>
<name>A0A813JPT7_POLGL</name>
<gene>
    <name evidence="1" type="ORF">PGLA2088_LOCUS23727</name>
</gene>
<comment type="caution">
    <text evidence="1">The sequence shown here is derived from an EMBL/GenBank/DDBJ whole genome shotgun (WGS) entry which is preliminary data.</text>
</comment>
<accession>A0A813JPT7</accession>
<evidence type="ECO:0000313" key="2">
    <source>
        <dbReference type="Proteomes" id="UP000626109"/>
    </source>
</evidence>
<sequence>MSAALAIEGAVHVCSIDLIKAEKKDRRLYVAAGSASIEITSREHAQMACAANINGAISGFTAGAQYLSDTIFACPPPADLTQHVKDGALCSMGINLLISGTTKSMAALSDVKEPCKDPQYGDVPYSQPLAKGREQYTLAGCLNACGQATTYLAKIGYSLDAITTACPKNPDSYQRAECDNQIGGLLANIGQVATYLSAASAICGPTVLTPFACVNRIAATITGFADIAQAGGVLYEGCEPKSENEWWTMNYDGHSSTNAPR</sequence>